<organism evidence="4 5">
    <name type="scientific">Paramuricea clavata</name>
    <name type="common">Red gorgonian</name>
    <name type="synonym">Violescent sea-whip</name>
    <dbReference type="NCBI Taxonomy" id="317549"/>
    <lineage>
        <taxon>Eukaryota</taxon>
        <taxon>Metazoa</taxon>
        <taxon>Cnidaria</taxon>
        <taxon>Anthozoa</taxon>
        <taxon>Octocorallia</taxon>
        <taxon>Malacalcyonacea</taxon>
        <taxon>Plexauridae</taxon>
        <taxon>Paramuricea</taxon>
    </lineage>
</organism>
<dbReference type="OrthoDB" id="760868at2759"/>
<dbReference type="PANTHER" id="PTHR10997">
    <property type="entry name" value="IMPORTIN-7, 8, 11"/>
    <property type="match status" value="1"/>
</dbReference>
<accession>A0A6S7KRF1</accession>
<keyword evidence="3" id="KW-0813">Transport</keyword>
<dbReference type="GO" id="GO:0005829">
    <property type="term" value="C:cytosol"/>
    <property type="evidence" value="ECO:0007669"/>
    <property type="project" value="TreeGrafter"/>
</dbReference>
<comment type="caution">
    <text evidence="4">The sequence shown here is derived from an EMBL/GenBank/DDBJ whole genome shotgun (WGS) entry which is preliminary data.</text>
</comment>
<gene>
    <name evidence="4" type="ORF">PACLA_8A054240</name>
</gene>
<proteinExistence type="predicted"/>
<keyword evidence="2" id="KW-0963">Cytoplasm</keyword>
<dbReference type="InterPro" id="IPR011989">
    <property type="entry name" value="ARM-like"/>
</dbReference>
<evidence type="ECO:0000256" key="3">
    <source>
        <dbReference type="ARBA" id="ARBA00022927"/>
    </source>
</evidence>
<dbReference type="Gene3D" id="1.25.10.10">
    <property type="entry name" value="Leucine-rich Repeat Variant"/>
    <property type="match status" value="1"/>
</dbReference>
<reference evidence="4" key="1">
    <citation type="submission" date="2020-04" db="EMBL/GenBank/DDBJ databases">
        <authorList>
            <person name="Alioto T."/>
            <person name="Alioto T."/>
            <person name="Gomez Garrido J."/>
        </authorList>
    </citation>
    <scope>NUCLEOTIDE SEQUENCE</scope>
    <source>
        <strain evidence="4">A484AB</strain>
    </source>
</reference>
<evidence type="ECO:0000256" key="1">
    <source>
        <dbReference type="ARBA" id="ARBA00004496"/>
    </source>
</evidence>
<dbReference type="InterPro" id="IPR016024">
    <property type="entry name" value="ARM-type_fold"/>
</dbReference>
<name>A0A6S7KRF1_PARCT</name>
<comment type="subcellular location">
    <subcellularLocation>
        <location evidence="1">Cytoplasm</location>
    </subcellularLocation>
</comment>
<dbReference type="Proteomes" id="UP001152795">
    <property type="component" value="Unassembled WGS sequence"/>
</dbReference>
<dbReference type="AlphaFoldDB" id="A0A6S7KRF1"/>
<dbReference type="PANTHER" id="PTHR10997:SF18">
    <property type="entry name" value="D-IMPORTIN 7_RANBP7"/>
    <property type="match status" value="1"/>
</dbReference>
<evidence type="ECO:0000256" key="2">
    <source>
        <dbReference type="ARBA" id="ARBA00022490"/>
    </source>
</evidence>
<keyword evidence="3" id="KW-0653">Protein transport</keyword>
<dbReference type="EMBL" id="CACRXK020012262">
    <property type="protein sequence ID" value="CAB4022998.1"/>
    <property type="molecule type" value="Genomic_DNA"/>
</dbReference>
<dbReference type="SUPFAM" id="SSF48371">
    <property type="entry name" value="ARM repeat"/>
    <property type="match status" value="1"/>
</dbReference>
<dbReference type="GO" id="GO:0006606">
    <property type="term" value="P:protein import into nucleus"/>
    <property type="evidence" value="ECO:0007669"/>
    <property type="project" value="TreeGrafter"/>
</dbReference>
<evidence type="ECO:0000313" key="4">
    <source>
        <dbReference type="EMBL" id="CAB4022998.1"/>
    </source>
</evidence>
<keyword evidence="5" id="KW-1185">Reference proteome</keyword>
<sequence length="211" mass="24978">MKQFLPLMYQRCASLMQDQSQAATEIKKMVIKTLFAVFQYHLPTDVITEQNLPSWMHLYQAIVDQQVPEECTQLDEDEREKSPWWKLKKWAIHSMCRLFERYGTPGSIDTVYETFATYFCKTFAVGNTQTVLKILDHQRRKIYVAPRVVQMALNYLNNGVSNALHWKVMKPHMHVRMISNEGCITRRKCSRFYGFRKSFGIFRDFLEFLGL</sequence>
<dbReference type="GO" id="GO:0005635">
    <property type="term" value="C:nuclear envelope"/>
    <property type="evidence" value="ECO:0007669"/>
    <property type="project" value="TreeGrafter"/>
</dbReference>
<protein>
    <submittedName>
        <fullName evidence="4">Importin-7, partial</fullName>
    </submittedName>
</protein>
<evidence type="ECO:0000313" key="5">
    <source>
        <dbReference type="Proteomes" id="UP001152795"/>
    </source>
</evidence>